<comment type="caution">
    <text evidence="2">The sequence shown here is derived from an EMBL/GenBank/DDBJ whole genome shotgun (WGS) entry which is preliminary data.</text>
</comment>
<organism evidence="2 3">
    <name type="scientific">Pseudoloma neurophilia</name>
    <dbReference type="NCBI Taxonomy" id="146866"/>
    <lineage>
        <taxon>Eukaryota</taxon>
        <taxon>Fungi</taxon>
        <taxon>Fungi incertae sedis</taxon>
        <taxon>Microsporidia</taxon>
        <taxon>Pseudoloma</taxon>
    </lineage>
</organism>
<accession>A0A0R0M3Y1</accession>
<dbReference type="AlphaFoldDB" id="A0A0R0M3Y1"/>
<evidence type="ECO:0000256" key="1">
    <source>
        <dbReference type="SAM" id="Phobius"/>
    </source>
</evidence>
<keyword evidence="3" id="KW-1185">Reference proteome</keyword>
<dbReference type="Proteomes" id="UP000051530">
    <property type="component" value="Unassembled WGS sequence"/>
</dbReference>
<dbReference type="EMBL" id="LGUB01000224">
    <property type="protein sequence ID" value="KRH93761.1"/>
    <property type="molecule type" value="Genomic_DNA"/>
</dbReference>
<feature type="transmembrane region" description="Helical" evidence="1">
    <location>
        <begin position="34"/>
        <end position="57"/>
    </location>
</feature>
<protein>
    <submittedName>
        <fullName evidence="2">Uncharacterized protein</fullName>
    </submittedName>
</protein>
<gene>
    <name evidence="2" type="ORF">M153_5870001573</name>
</gene>
<keyword evidence="1" id="KW-1133">Transmembrane helix</keyword>
<dbReference type="VEuPathDB" id="MicrosporidiaDB:M153_5870001573"/>
<keyword evidence="1" id="KW-0472">Membrane</keyword>
<proteinExistence type="predicted"/>
<sequence>MPLFLQIFSNFLKVNCLPLSQMIDFYGPCLSIHVIWNALTTPFDLIFFIIELSVYLVHKSVKLMMQKVLYSLFCL</sequence>
<keyword evidence="1" id="KW-0812">Transmembrane</keyword>
<name>A0A0R0M3Y1_9MICR</name>
<evidence type="ECO:0000313" key="2">
    <source>
        <dbReference type="EMBL" id="KRH93761.1"/>
    </source>
</evidence>
<evidence type="ECO:0000313" key="3">
    <source>
        <dbReference type="Proteomes" id="UP000051530"/>
    </source>
</evidence>
<reference evidence="2 3" key="1">
    <citation type="submission" date="2015-07" db="EMBL/GenBank/DDBJ databases">
        <title>The genome of Pseudoloma neurophilia, a relevant intracellular parasite of the zebrafish.</title>
        <authorList>
            <person name="Ndikumana S."/>
            <person name="Pelin A."/>
            <person name="Sanders J."/>
            <person name="Corradi N."/>
        </authorList>
    </citation>
    <scope>NUCLEOTIDE SEQUENCE [LARGE SCALE GENOMIC DNA]</scope>
    <source>
        <strain evidence="2 3">MK1</strain>
    </source>
</reference>